<proteinExistence type="predicted"/>
<evidence type="ECO:0000313" key="2">
    <source>
        <dbReference type="EMBL" id="VEI00273.1"/>
    </source>
</evidence>
<feature type="signal peptide" evidence="1">
    <location>
        <begin position="1"/>
        <end position="31"/>
    </location>
</feature>
<gene>
    <name evidence="2" type="ORF">NCTC13489_02033</name>
</gene>
<dbReference type="InterPro" id="IPR046588">
    <property type="entry name" value="DUF6646"/>
</dbReference>
<dbReference type="STRING" id="266748.HY04_05085"/>
<reference evidence="2 3" key="1">
    <citation type="submission" date="2018-12" db="EMBL/GenBank/DDBJ databases">
        <authorList>
            <consortium name="Pathogen Informatics"/>
        </authorList>
    </citation>
    <scope>NUCLEOTIDE SEQUENCE [LARGE SCALE GENOMIC DNA]</scope>
    <source>
        <strain evidence="2 3">NCTC13489</strain>
    </source>
</reference>
<name>A0A3S4YKN8_9FLAO</name>
<evidence type="ECO:0008006" key="4">
    <source>
        <dbReference type="Google" id="ProtNLM"/>
    </source>
</evidence>
<accession>A0A3S4YKN8</accession>
<dbReference type="EMBL" id="LR134441">
    <property type="protein sequence ID" value="VEI00273.1"/>
    <property type="molecule type" value="Genomic_DNA"/>
</dbReference>
<evidence type="ECO:0000256" key="1">
    <source>
        <dbReference type="SAM" id="SignalP"/>
    </source>
</evidence>
<dbReference type="KEGG" id="cant:NCTC13489_02033"/>
<sequence length="182" mass="19666">MFTFAPVKINIKTMRKIFLAATMAVFGFANAQSDAFKGAGDVRYQIGVNLQKGATGIMTSLDFGLGESFSLGAQAGYLLGADEIDGFQKPSFGDRFDLKARFNANLGSVLGLPENIDIYPGLNLGLKNFGGHLGARVFFAKGFGLFAEAQLPFAKYSDDDKAYKNLNNQFQMNVGVSFDLSK</sequence>
<keyword evidence="1" id="KW-0732">Signal</keyword>
<dbReference type="Proteomes" id="UP000270036">
    <property type="component" value="Chromosome"/>
</dbReference>
<dbReference type="AlphaFoldDB" id="A0A3S4YKN8"/>
<evidence type="ECO:0000313" key="3">
    <source>
        <dbReference type="Proteomes" id="UP000270036"/>
    </source>
</evidence>
<organism evidence="2 3">
    <name type="scientific">Kaistella antarctica</name>
    <dbReference type="NCBI Taxonomy" id="266748"/>
    <lineage>
        <taxon>Bacteria</taxon>
        <taxon>Pseudomonadati</taxon>
        <taxon>Bacteroidota</taxon>
        <taxon>Flavobacteriia</taxon>
        <taxon>Flavobacteriales</taxon>
        <taxon>Weeksellaceae</taxon>
        <taxon>Chryseobacterium group</taxon>
        <taxon>Kaistella</taxon>
    </lineage>
</organism>
<dbReference type="Pfam" id="PF20351">
    <property type="entry name" value="DUF6646"/>
    <property type="match status" value="1"/>
</dbReference>
<protein>
    <recommendedName>
        <fullName evidence="4">Outer membrane protein beta-barrel domain-containing protein</fullName>
    </recommendedName>
</protein>
<feature type="chain" id="PRO_5018624877" description="Outer membrane protein beta-barrel domain-containing protein" evidence="1">
    <location>
        <begin position="32"/>
        <end position="182"/>
    </location>
</feature>